<sequence length="279" mass="31487">MIINITQHCTLRCPHCMQNAGPERNEMMSKDTFIQALRFAKNIGSKVVMLSGGEPTSHPEFFDFMELLINSDFISVSVLSNGTFIRDHTFTEKFAQMVSKRQGFFLQISSFKGLYANYDELHKPNLKALRLFGEKVALCDKDSDIRMKPLGRACSGKWYDEAKCVNGFPSCINSSLILAQTKVLCKIGIGALMEHHQRFCLPIVSWDGNIRLGESEQCKVIANISEPVSHITQKLFSFRPCGGCDSYKWHLQNPSTEQEKQVCNILYGVTNQSNKEEAV</sequence>
<gene>
    <name evidence="1" type="ORF">E5358_05735</name>
</gene>
<reference evidence="1" key="1">
    <citation type="submission" date="2019-04" db="EMBL/GenBank/DDBJ databases">
        <title>Microbes associate with the intestines of laboratory mice.</title>
        <authorList>
            <person name="Navarre W."/>
            <person name="Wong E."/>
            <person name="Huang K."/>
            <person name="Tropini C."/>
            <person name="Ng K."/>
            <person name="Yu B."/>
        </authorList>
    </citation>
    <scope>NUCLEOTIDE SEQUENCE</scope>
    <source>
        <strain evidence="1">NM73_A23</strain>
    </source>
</reference>
<keyword evidence="2" id="KW-1185">Reference proteome</keyword>
<evidence type="ECO:0000313" key="1">
    <source>
        <dbReference type="EMBL" id="TGX82835.1"/>
    </source>
</evidence>
<evidence type="ECO:0000313" key="2">
    <source>
        <dbReference type="Proteomes" id="UP000308886"/>
    </source>
</evidence>
<comment type="caution">
    <text evidence="1">The sequence shown here is derived from an EMBL/GenBank/DDBJ whole genome shotgun (WGS) entry which is preliminary data.</text>
</comment>
<organism evidence="1 2">
    <name type="scientific">Palleniella muris</name>
    <dbReference type="NCBI Taxonomy" id="3038145"/>
    <lineage>
        <taxon>Bacteria</taxon>
        <taxon>Pseudomonadati</taxon>
        <taxon>Bacteroidota</taxon>
        <taxon>Bacteroidia</taxon>
        <taxon>Bacteroidales</taxon>
        <taxon>Prevotellaceae</taxon>
        <taxon>Palleniella</taxon>
    </lineage>
</organism>
<protein>
    <submittedName>
        <fullName evidence="1">Radical SAM protein</fullName>
    </submittedName>
</protein>
<dbReference type="EMBL" id="SRZC01000007">
    <property type="protein sequence ID" value="TGX82835.1"/>
    <property type="molecule type" value="Genomic_DNA"/>
</dbReference>
<accession>A0AC61QRV5</accession>
<proteinExistence type="predicted"/>
<name>A0AC61QRV5_9BACT</name>
<dbReference type="Proteomes" id="UP000308886">
    <property type="component" value="Unassembled WGS sequence"/>
</dbReference>